<dbReference type="PROSITE" id="PS50811">
    <property type="entry name" value="WRKY"/>
    <property type="match status" value="1"/>
</dbReference>
<keyword evidence="3" id="KW-0238">DNA-binding</keyword>
<dbReference type="Pfam" id="PF03106">
    <property type="entry name" value="WRKY"/>
    <property type="match status" value="1"/>
</dbReference>
<evidence type="ECO:0000259" key="7">
    <source>
        <dbReference type="PROSITE" id="PS50811"/>
    </source>
</evidence>
<dbReference type="SMART" id="SM00774">
    <property type="entry name" value="WRKY"/>
    <property type="match status" value="1"/>
</dbReference>
<reference evidence="8" key="1">
    <citation type="submission" date="2018-11" db="EMBL/GenBank/DDBJ databases">
        <authorList>
            <person name="Xia H."/>
        </authorList>
    </citation>
    <scope>NUCLEOTIDE SEQUENCE</scope>
    <source>
        <strain evidence="8">FtPinG0006083600.01</strain>
    </source>
</reference>
<evidence type="ECO:0000256" key="3">
    <source>
        <dbReference type="ARBA" id="ARBA00023125"/>
    </source>
</evidence>
<comment type="subcellular location">
    <subcellularLocation>
        <location evidence="1">Nucleus</location>
    </subcellularLocation>
</comment>
<feature type="domain" description="WRKY" evidence="7">
    <location>
        <begin position="150"/>
        <end position="215"/>
    </location>
</feature>
<evidence type="ECO:0000256" key="6">
    <source>
        <dbReference type="SAM" id="MobiDB-lite"/>
    </source>
</evidence>
<dbReference type="AlphaFoldDB" id="A0A4P9Q2V9"/>
<dbReference type="SUPFAM" id="SSF118290">
    <property type="entry name" value="WRKY DNA-binding domain"/>
    <property type="match status" value="1"/>
</dbReference>
<dbReference type="InterPro" id="IPR003657">
    <property type="entry name" value="WRKY_dom"/>
</dbReference>
<dbReference type="GO" id="GO:0043565">
    <property type="term" value="F:sequence-specific DNA binding"/>
    <property type="evidence" value="ECO:0007669"/>
    <property type="project" value="InterPro"/>
</dbReference>
<sequence length="304" mass="33817">MSNRIPKVPVNAPDNPVPVVTGSNADSCWSSLAAEPLSNYYPSYFGDFSLSINQDSCVLDRNSDVLANQIGINDDRERSHFSRSAVAYASGTTTTSSNQSVSSYSSEDLPKKSNDSGGGGFNATTATSTKVKKKVQKRVRLPRFAFMTKSEVDHLEDGYRWRKYGQKAVKNSPFPRSYYRCTHTECKVKKRVERFWEDPTVVITTYEGQHCHHTIGLTRGGFMSYENVLSTQFALPPPRFYYPGAKVQTGQDGSVDTIQSIDHLQDEVTRENSGVLAICNQSSGKIRMDQGLLEDIVSPRPRDS</sequence>
<evidence type="ECO:0000256" key="2">
    <source>
        <dbReference type="ARBA" id="ARBA00023015"/>
    </source>
</evidence>
<evidence type="ECO:0000256" key="4">
    <source>
        <dbReference type="ARBA" id="ARBA00023163"/>
    </source>
</evidence>
<feature type="region of interest" description="Disordered" evidence="6">
    <location>
        <begin position="92"/>
        <end position="127"/>
    </location>
</feature>
<dbReference type="Gene3D" id="2.20.25.80">
    <property type="entry name" value="WRKY domain"/>
    <property type="match status" value="1"/>
</dbReference>
<dbReference type="GO" id="GO:0003700">
    <property type="term" value="F:DNA-binding transcription factor activity"/>
    <property type="evidence" value="ECO:0007669"/>
    <property type="project" value="InterPro"/>
</dbReference>
<feature type="compositionally biased region" description="Low complexity" evidence="6">
    <location>
        <begin position="92"/>
        <end position="106"/>
    </location>
</feature>
<evidence type="ECO:0000256" key="1">
    <source>
        <dbReference type="ARBA" id="ARBA00004123"/>
    </source>
</evidence>
<evidence type="ECO:0000256" key="5">
    <source>
        <dbReference type="ARBA" id="ARBA00023242"/>
    </source>
</evidence>
<keyword evidence="4" id="KW-0804">Transcription</keyword>
<dbReference type="PANTHER" id="PTHR31221">
    <property type="entry name" value="WRKY TRANSCRIPTION FACTOR PROTEIN 1-RELATED"/>
    <property type="match status" value="1"/>
</dbReference>
<dbReference type="PANTHER" id="PTHR31221:SF334">
    <property type="entry name" value="WRKY TRANSCRIPTION FACTOR 57-RELATED"/>
    <property type="match status" value="1"/>
</dbReference>
<accession>A0A4P9Q2V9</accession>
<protein>
    <submittedName>
        <fullName evidence="8">WRKY transcription factor</fullName>
    </submittedName>
</protein>
<evidence type="ECO:0000313" key="8">
    <source>
        <dbReference type="EMBL" id="QCV57326.1"/>
    </source>
</evidence>
<proteinExistence type="evidence at transcript level"/>
<name>A0A4P9Q2V9_FAGTA</name>
<dbReference type="GO" id="GO:0005634">
    <property type="term" value="C:nucleus"/>
    <property type="evidence" value="ECO:0007669"/>
    <property type="project" value="UniProtKB-SubCell"/>
</dbReference>
<keyword evidence="5" id="KW-0539">Nucleus</keyword>
<dbReference type="FunFam" id="2.20.25.80:FF:000003">
    <property type="entry name" value="WRKY transcription factor 57"/>
    <property type="match status" value="1"/>
</dbReference>
<organism evidence="8">
    <name type="scientific">Fagopyrum tataricum</name>
    <name type="common">Tartarian buckwheat</name>
    <name type="synonym">Polygonum tataricum</name>
    <dbReference type="NCBI Taxonomy" id="62330"/>
    <lineage>
        <taxon>Eukaryota</taxon>
        <taxon>Viridiplantae</taxon>
        <taxon>Streptophyta</taxon>
        <taxon>Embryophyta</taxon>
        <taxon>Tracheophyta</taxon>
        <taxon>Spermatophyta</taxon>
        <taxon>Magnoliopsida</taxon>
        <taxon>eudicotyledons</taxon>
        <taxon>Gunneridae</taxon>
        <taxon>Pentapetalae</taxon>
        <taxon>Caryophyllales</taxon>
        <taxon>Polygonaceae</taxon>
        <taxon>Polygonoideae</taxon>
        <taxon>Fagopyreae</taxon>
        <taxon>Fagopyrum</taxon>
    </lineage>
</organism>
<dbReference type="InterPro" id="IPR044810">
    <property type="entry name" value="WRKY_plant"/>
</dbReference>
<dbReference type="EMBL" id="MK161319">
    <property type="protein sequence ID" value="QCV57326.1"/>
    <property type="molecule type" value="mRNA"/>
</dbReference>
<dbReference type="InterPro" id="IPR036576">
    <property type="entry name" value="WRKY_dom_sf"/>
</dbReference>
<keyword evidence="2" id="KW-0805">Transcription regulation</keyword>